<evidence type="ECO:0000256" key="8">
    <source>
        <dbReference type="SAM" id="Phobius"/>
    </source>
</evidence>
<evidence type="ECO:0000256" key="6">
    <source>
        <dbReference type="ARBA" id="ARBA00022989"/>
    </source>
</evidence>
<keyword evidence="3" id="KW-0328">Glycosyltransferase</keyword>
<evidence type="ECO:0000256" key="5">
    <source>
        <dbReference type="ARBA" id="ARBA00022692"/>
    </source>
</evidence>
<dbReference type="Proteomes" id="UP000318413">
    <property type="component" value="Unassembled WGS sequence"/>
</dbReference>
<evidence type="ECO:0008006" key="11">
    <source>
        <dbReference type="Google" id="ProtNLM"/>
    </source>
</evidence>
<dbReference type="InterPro" id="IPR050297">
    <property type="entry name" value="LipidA_mod_glycosyltrf_83"/>
</dbReference>
<feature type="transmembrane region" description="Helical" evidence="8">
    <location>
        <begin position="308"/>
        <end position="334"/>
    </location>
</feature>
<name>A0A502CJ48_9SPHN</name>
<keyword evidence="7 8" id="KW-0472">Membrane</keyword>
<dbReference type="GO" id="GO:0009103">
    <property type="term" value="P:lipopolysaccharide biosynthetic process"/>
    <property type="evidence" value="ECO:0007669"/>
    <property type="project" value="UniProtKB-ARBA"/>
</dbReference>
<accession>A0A502CJ48</accession>
<keyword evidence="5 8" id="KW-0812">Transmembrane</keyword>
<evidence type="ECO:0000256" key="2">
    <source>
        <dbReference type="ARBA" id="ARBA00022475"/>
    </source>
</evidence>
<evidence type="ECO:0000256" key="1">
    <source>
        <dbReference type="ARBA" id="ARBA00004651"/>
    </source>
</evidence>
<dbReference type="OrthoDB" id="345761at2"/>
<comment type="subcellular location">
    <subcellularLocation>
        <location evidence="1">Cell membrane</location>
        <topology evidence="1">Multi-pass membrane protein</topology>
    </subcellularLocation>
</comment>
<feature type="transmembrane region" description="Helical" evidence="8">
    <location>
        <begin position="97"/>
        <end position="114"/>
    </location>
</feature>
<evidence type="ECO:0000256" key="7">
    <source>
        <dbReference type="ARBA" id="ARBA00023136"/>
    </source>
</evidence>
<evidence type="ECO:0000313" key="9">
    <source>
        <dbReference type="EMBL" id="TPG13217.1"/>
    </source>
</evidence>
<evidence type="ECO:0000313" key="10">
    <source>
        <dbReference type="Proteomes" id="UP000318413"/>
    </source>
</evidence>
<protein>
    <recommendedName>
        <fullName evidence="11">Glycosyltransferase RgtA/B/C/D-like domain-containing protein</fullName>
    </recommendedName>
</protein>
<proteinExistence type="predicted"/>
<sequence length="470" mass="50368">MILLAAILLRVWDVGNPVIHVDEQYYLLVGDRLLHGAIPYVDIWDRKPIGLFLIYAAIRLLPGDGIVAYQLVAMAAAALTALLVVRGGRMLGATARGATVAGIAYLILLELLGGRGGQAPVFYNLPVTAAALLTLRLPNLAERRDGRAIVANGLLACLFAGLAIQIKYTAAVEGAFVGIAHLWFLHRARARWGPIVGAAIGWGLVGLAPTLCVVGWYAAHGDLAAFWFANFASIGLRAGYPAGQLAMRLLGILAQILPLIVGAALAWRWRVAPARHRIALAWLAAAVVGFGAIGTFFAHYALPLVAPLAILAAVALGRSTWLLVATLVLGLGLWGIELVVRPDDAAGARAVAHVVAANHRGACPYVFIGDTITYRLADACVPSAYAFPNLLAYSTEQGATGIDEAAEVRRILATRPPLIVTSDRRLSIWNRASVTAEQRALATDYRPVLRVPRSGWHSWVFLRRDLAFRR</sequence>
<dbReference type="GO" id="GO:0005886">
    <property type="term" value="C:plasma membrane"/>
    <property type="evidence" value="ECO:0007669"/>
    <property type="project" value="UniProtKB-SubCell"/>
</dbReference>
<organism evidence="9 10">
    <name type="scientific">Sphingomonas oligophenolica</name>
    <dbReference type="NCBI Taxonomy" id="301154"/>
    <lineage>
        <taxon>Bacteria</taxon>
        <taxon>Pseudomonadati</taxon>
        <taxon>Pseudomonadota</taxon>
        <taxon>Alphaproteobacteria</taxon>
        <taxon>Sphingomonadales</taxon>
        <taxon>Sphingomonadaceae</taxon>
        <taxon>Sphingomonas</taxon>
    </lineage>
</organism>
<keyword evidence="6 8" id="KW-1133">Transmembrane helix</keyword>
<dbReference type="GO" id="GO:0016763">
    <property type="term" value="F:pentosyltransferase activity"/>
    <property type="evidence" value="ECO:0007669"/>
    <property type="project" value="TreeGrafter"/>
</dbReference>
<feature type="transmembrane region" description="Helical" evidence="8">
    <location>
        <begin position="279"/>
        <end position="302"/>
    </location>
</feature>
<evidence type="ECO:0000256" key="4">
    <source>
        <dbReference type="ARBA" id="ARBA00022679"/>
    </source>
</evidence>
<keyword evidence="4" id="KW-0808">Transferase</keyword>
<keyword evidence="2" id="KW-1003">Cell membrane</keyword>
<dbReference type="AlphaFoldDB" id="A0A502CJ48"/>
<feature type="transmembrane region" description="Helical" evidence="8">
    <location>
        <begin position="246"/>
        <end position="267"/>
    </location>
</feature>
<dbReference type="PANTHER" id="PTHR33908:SF11">
    <property type="entry name" value="MEMBRANE PROTEIN"/>
    <property type="match status" value="1"/>
</dbReference>
<feature type="transmembrane region" description="Helical" evidence="8">
    <location>
        <begin position="66"/>
        <end position="85"/>
    </location>
</feature>
<keyword evidence="10" id="KW-1185">Reference proteome</keyword>
<dbReference type="PANTHER" id="PTHR33908">
    <property type="entry name" value="MANNOSYLTRANSFERASE YKCB-RELATED"/>
    <property type="match status" value="1"/>
</dbReference>
<evidence type="ECO:0000256" key="3">
    <source>
        <dbReference type="ARBA" id="ARBA00022676"/>
    </source>
</evidence>
<feature type="transmembrane region" description="Helical" evidence="8">
    <location>
        <begin position="192"/>
        <end position="216"/>
    </location>
</feature>
<gene>
    <name evidence="9" type="ORF">EAH84_06210</name>
</gene>
<comment type="caution">
    <text evidence="9">The sequence shown here is derived from an EMBL/GenBank/DDBJ whole genome shotgun (WGS) entry which is preliminary data.</text>
</comment>
<reference evidence="9 10" key="1">
    <citation type="journal article" date="2019" name="Environ. Microbiol.">
        <title>Species interactions and distinct microbial communities in high Arctic permafrost affected cryosols are associated with the CH4 and CO2 gas fluxes.</title>
        <authorList>
            <person name="Altshuler I."/>
            <person name="Hamel J."/>
            <person name="Turney S."/>
            <person name="Magnuson E."/>
            <person name="Levesque R."/>
            <person name="Greer C."/>
            <person name="Whyte L.G."/>
        </authorList>
    </citation>
    <scope>NUCLEOTIDE SEQUENCE [LARGE SCALE GENOMIC DNA]</scope>
    <source>
        <strain evidence="9 10">S5.1</strain>
    </source>
</reference>
<dbReference type="EMBL" id="RCZK01000004">
    <property type="protein sequence ID" value="TPG13217.1"/>
    <property type="molecule type" value="Genomic_DNA"/>
</dbReference>